<dbReference type="PRINTS" id="PR00452">
    <property type="entry name" value="SH3DOMAIN"/>
</dbReference>
<evidence type="ECO:0000256" key="9">
    <source>
        <dbReference type="ARBA" id="ARBA00022753"/>
    </source>
</evidence>
<comment type="subcellular location">
    <subcellularLocation>
        <location evidence="2">Endosome membrane</location>
        <topology evidence="2">Peripheral membrane protein</topology>
        <orientation evidence="2">Cytoplasmic side</orientation>
    </subcellularLocation>
</comment>
<dbReference type="SUPFAM" id="SSF50044">
    <property type="entry name" value="SH3-domain"/>
    <property type="match status" value="1"/>
</dbReference>
<comment type="function">
    <text evidence="1">Component of the ESCRT-0 complex which is the sorting receptor for ubiquitinated cargo proteins at the multivesicular body (MVB).</text>
</comment>
<dbReference type="SUPFAM" id="SSF48366">
    <property type="entry name" value="Ras GEF"/>
    <property type="match status" value="1"/>
</dbReference>
<evidence type="ECO:0000256" key="5">
    <source>
        <dbReference type="ARBA" id="ARBA00017923"/>
    </source>
</evidence>
<dbReference type="InterPro" id="IPR000651">
    <property type="entry name" value="Ras-like_Gua-exchang_fac_N"/>
</dbReference>
<dbReference type="EMBL" id="CALLCH030000020">
    <property type="protein sequence ID" value="CAI4219493.1"/>
    <property type="molecule type" value="Genomic_DNA"/>
</dbReference>
<dbReference type="CDD" id="cd00155">
    <property type="entry name" value="RasGEF"/>
    <property type="match status" value="1"/>
</dbReference>
<evidence type="ECO:0000256" key="3">
    <source>
        <dbReference type="ARBA" id="ARBA00009666"/>
    </source>
</evidence>
<evidence type="ECO:0000256" key="12">
    <source>
        <dbReference type="SAM" id="MobiDB-lite"/>
    </source>
</evidence>
<dbReference type="Pfam" id="PF00617">
    <property type="entry name" value="RasGEF"/>
    <property type="match status" value="1"/>
</dbReference>
<evidence type="ECO:0000259" key="13">
    <source>
        <dbReference type="PROSITE" id="PS50002"/>
    </source>
</evidence>
<proteinExistence type="inferred from homology"/>
<gene>
    <name evidence="15" type="ORF">PPNO1_LOCUS9052</name>
</gene>
<dbReference type="Pfam" id="PF25006">
    <property type="entry name" value="DUF7783"/>
    <property type="match status" value="1"/>
</dbReference>
<dbReference type="InterPro" id="IPR023578">
    <property type="entry name" value="Ras_GEF_dom_sf"/>
</dbReference>
<dbReference type="CDD" id="cd11883">
    <property type="entry name" value="SH3_Sdc25"/>
    <property type="match status" value="1"/>
</dbReference>
<dbReference type="InterPro" id="IPR056686">
    <property type="entry name" value="DUF7784"/>
</dbReference>
<name>A0A9P1MG53_9PEZI</name>
<evidence type="ECO:0000256" key="10">
    <source>
        <dbReference type="PROSITE-ProRule" id="PRU00168"/>
    </source>
</evidence>
<dbReference type="GO" id="GO:0005085">
    <property type="term" value="F:guanyl-nucleotide exchange factor activity"/>
    <property type="evidence" value="ECO:0007669"/>
    <property type="project" value="UniProtKB-KW"/>
</dbReference>
<feature type="compositionally biased region" description="Acidic residues" evidence="12">
    <location>
        <begin position="169"/>
        <end position="182"/>
    </location>
</feature>
<dbReference type="CDD" id="cd06224">
    <property type="entry name" value="REM"/>
    <property type="match status" value="1"/>
</dbReference>
<dbReference type="OrthoDB" id="546434at2759"/>
<dbReference type="InterPro" id="IPR008937">
    <property type="entry name" value="Ras-like_GEF"/>
</dbReference>
<evidence type="ECO:0000256" key="4">
    <source>
        <dbReference type="ARBA" id="ARBA00011446"/>
    </source>
</evidence>
<keyword evidence="8 10" id="KW-0344">Guanine-nucleotide releasing factor</keyword>
<dbReference type="PROSITE" id="PS00720">
    <property type="entry name" value="RASGEF"/>
    <property type="match status" value="1"/>
</dbReference>
<dbReference type="Gene3D" id="1.10.840.10">
    <property type="entry name" value="Ras guanine-nucleotide exchange factors catalytic domain"/>
    <property type="match status" value="1"/>
</dbReference>
<dbReference type="SMART" id="SM00326">
    <property type="entry name" value="SH3"/>
    <property type="match status" value="1"/>
</dbReference>
<protein>
    <recommendedName>
        <fullName evidence="5">Class E vacuolar protein-sorting machinery protein HSE1</fullName>
    </recommendedName>
    <alternativeName>
        <fullName evidence="6">Class E vacuolar protein-sorting machinery protein hse1</fullName>
    </alternativeName>
</protein>
<dbReference type="PROSITE" id="PS50009">
    <property type="entry name" value="RASGEF_CAT"/>
    <property type="match status" value="1"/>
</dbReference>
<evidence type="ECO:0000256" key="6">
    <source>
        <dbReference type="ARBA" id="ARBA00018978"/>
    </source>
</evidence>
<dbReference type="PANTHER" id="PTHR23113">
    <property type="entry name" value="GUANINE NUCLEOTIDE EXCHANGE FACTOR"/>
    <property type="match status" value="1"/>
</dbReference>
<dbReference type="FunFam" id="2.30.30.40:FF:000072">
    <property type="entry name" value="Unconventional Myosin IB"/>
    <property type="match status" value="1"/>
</dbReference>
<evidence type="ECO:0000313" key="15">
    <source>
        <dbReference type="EMBL" id="CAI4219493.1"/>
    </source>
</evidence>
<feature type="domain" description="SH3" evidence="13">
    <location>
        <begin position="82"/>
        <end position="141"/>
    </location>
</feature>
<feature type="domain" description="Ras-GEF" evidence="14">
    <location>
        <begin position="838"/>
        <end position="1075"/>
    </location>
</feature>
<dbReference type="InterPro" id="IPR019804">
    <property type="entry name" value="Ras_G-nucl-exch_fac_CS"/>
</dbReference>
<dbReference type="Pfam" id="PF00018">
    <property type="entry name" value="SH3_1"/>
    <property type="match status" value="1"/>
</dbReference>
<dbReference type="Gene3D" id="2.30.30.40">
    <property type="entry name" value="SH3 Domains"/>
    <property type="match status" value="1"/>
</dbReference>
<dbReference type="GO" id="GO:0010008">
    <property type="term" value="C:endosome membrane"/>
    <property type="evidence" value="ECO:0007669"/>
    <property type="project" value="UniProtKB-SubCell"/>
</dbReference>
<dbReference type="InterPro" id="IPR036964">
    <property type="entry name" value="RASGEF_cat_dom_sf"/>
</dbReference>
<reference evidence="15" key="1">
    <citation type="submission" date="2022-11" db="EMBL/GenBank/DDBJ databases">
        <authorList>
            <person name="Scott C."/>
            <person name="Bruce N."/>
        </authorList>
    </citation>
    <scope>NUCLEOTIDE SEQUENCE</scope>
</reference>
<feature type="region of interest" description="Disordered" evidence="12">
    <location>
        <begin position="169"/>
        <end position="213"/>
    </location>
</feature>
<dbReference type="Pfam" id="PF25008">
    <property type="entry name" value="DUF7784"/>
    <property type="match status" value="1"/>
</dbReference>
<dbReference type="GO" id="GO:0005886">
    <property type="term" value="C:plasma membrane"/>
    <property type="evidence" value="ECO:0007669"/>
    <property type="project" value="TreeGrafter"/>
</dbReference>
<dbReference type="Pfam" id="PF00618">
    <property type="entry name" value="RasGEF_N"/>
    <property type="match status" value="1"/>
</dbReference>
<evidence type="ECO:0000256" key="11">
    <source>
        <dbReference type="PROSITE-ProRule" id="PRU00192"/>
    </source>
</evidence>
<dbReference type="SMART" id="SM00147">
    <property type="entry name" value="RasGEF"/>
    <property type="match status" value="1"/>
</dbReference>
<dbReference type="Proteomes" id="UP000838763">
    <property type="component" value="Unassembled WGS sequence"/>
</dbReference>
<dbReference type="GO" id="GO:0007265">
    <property type="term" value="P:Ras protein signal transduction"/>
    <property type="evidence" value="ECO:0007669"/>
    <property type="project" value="TreeGrafter"/>
</dbReference>
<dbReference type="InterPro" id="IPR001895">
    <property type="entry name" value="RASGEF_cat_dom"/>
</dbReference>
<accession>A0A9P1MG53</accession>
<evidence type="ECO:0000256" key="7">
    <source>
        <dbReference type="ARBA" id="ARBA00022443"/>
    </source>
</evidence>
<dbReference type="InterPro" id="IPR056685">
    <property type="entry name" value="DUF7783"/>
</dbReference>
<keyword evidence="7 11" id="KW-0728">SH3 domain</keyword>
<comment type="caution">
    <text evidence="15">The sequence shown here is derived from an EMBL/GenBank/DDBJ whole genome shotgun (WGS) entry which is preliminary data.</text>
</comment>
<evidence type="ECO:0000256" key="2">
    <source>
        <dbReference type="ARBA" id="ARBA00004125"/>
    </source>
</evidence>
<keyword evidence="16" id="KW-1185">Reference proteome</keyword>
<dbReference type="PROSITE" id="PS50002">
    <property type="entry name" value="SH3"/>
    <property type="match status" value="1"/>
</dbReference>
<keyword evidence="9" id="KW-0967">Endosome</keyword>
<dbReference type="InterPro" id="IPR001452">
    <property type="entry name" value="SH3_domain"/>
</dbReference>
<dbReference type="InterPro" id="IPR036028">
    <property type="entry name" value="SH3-like_dom_sf"/>
</dbReference>
<dbReference type="PANTHER" id="PTHR23113:SF368">
    <property type="entry name" value="CELL DIVISION CONTROL PROTEIN 25"/>
    <property type="match status" value="1"/>
</dbReference>
<evidence type="ECO:0000256" key="8">
    <source>
        <dbReference type="ARBA" id="ARBA00022658"/>
    </source>
</evidence>
<comment type="subunit">
    <text evidence="4">Component of the ESCRT-0 complex composed of HSE1 and VPS27.</text>
</comment>
<organism evidence="15 16">
    <name type="scientific">Parascedosporium putredinis</name>
    <dbReference type="NCBI Taxonomy" id="1442378"/>
    <lineage>
        <taxon>Eukaryota</taxon>
        <taxon>Fungi</taxon>
        <taxon>Dikarya</taxon>
        <taxon>Ascomycota</taxon>
        <taxon>Pezizomycotina</taxon>
        <taxon>Sordariomycetes</taxon>
        <taxon>Hypocreomycetidae</taxon>
        <taxon>Microascales</taxon>
        <taxon>Microascaceae</taxon>
        <taxon>Parascedosporium</taxon>
    </lineage>
</organism>
<evidence type="ECO:0000259" key="14">
    <source>
        <dbReference type="PROSITE" id="PS50009"/>
    </source>
</evidence>
<comment type="similarity">
    <text evidence="3">Belongs to the STAM family.</text>
</comment>
<evidence type="ECO:0000313" key="16">
    <source>
        <dbReference type="Proteomes" id="UP000838763"/>
    </source>
</evidence>
<dbReference type="AlphaFoldDB" id="A0A9P1MG53"/>
<sequence length="1092" mass="122532">MLATLQIDCRTIMLMTDTAAPPSIRYFESRRPSRSLSNASDNPNSRYRYDYNYDSAYSATVAATAPGGSSSLMNGLVGSAQPGAMYVRALYDYEADDRTSLSFHEGDVIQVINRLDSGWWDGVINGVRGWFPSNYCQVITSTDELPDSILQGAVPEHGDDELIEEGEAYEEEFEDDGSDQDDPPSSRVDGEGGMMTDEEDSETQSASEVEGDSIFSGSRSALLRNQNSFHDGLSPSVSMDSINGVSPVARGNRTDPFTNGVPTGQTPMIASATSFTTSPYALPATTSIPRSFFDDGQTPALTWVRLVQNMKRAIDRYREAITSNRRSEYVARAEDISDHLRLLLAAGSGTTDNHSGQPSIISQNKALYPHFRDMMSKFSKLVISSHIAAADWPNAESVQKCLMEAEGVFQGVFNYVEQHGGSWQNNGLEPRDPIMTNFLDDDEGALEPQAILDAKLLERLDELKRMLVSSIRELDKQLAVTDKIMTPYKHELVGNNVCAAGGKVLEMFKPWIAMIESIDLSVLGNTFQTPQLADFSTNKQSLYDNVSDLLLGCQAVAGPLADEWSEVHGEALENRLEYVRQCARALETNSSHVGFSLQLLSEQVQINLQAQQSNLRQREDQLAREQLSRAQTMPYERGPPEDRLARYARATASNPEPILRPKRDGPSGHRGNPAFLRLDYEHDIAWEFKTQPPGLHRHIPAHVPLVYDGARSFELLVKRFNIQPPEGLTQADYEVWKDRKQKLIRFRVVKILKSWFDSFWMEDYNEESRALIRDVYNFARDTVKSTETPGSAPLMQVLDQRLNGKEVGVKRMVQTLNQNTPAPIMPRSMKKLKFLDIDVTEFARQLTIIESRLYSKIKPTECLNKTWQKKVADGEPEPAPNVKALILHSNQMTNWVAEMILAQVDVRKRVVVIKHFISVADKCRALNNFSTLTSIISALGTAPIARLKRTWDQVPQRTQTVLESMRKLMLSTKNFGEYREALHAANPPCIPFFGVYLTDLTFIEDGIPSIIKKTNLINFSKRAKTAEVIGDIQQYQNVGYSLQPVTELQDYILSNMQAAGDVHEMYDKSLQVEPREREDEKIVRVLAESGFL</sequence>
<evidence type="ECO:0000256" key="1">
    <source>
        <dbReference type="ARBA" id="ARBA00002654"/>
    </source>
</evidence>
<dbReference type="Gene3D" id="1.20.870.10">
    <property type="entry name" value="Son of sevenless (SoS) protein Chain: S domain 1"/>
    <property type="match status" value="1"/>
</dbReference>